<keyword evidence="2" id="KW-0732">Signal</keyword>
<feature type="chain" id="PRO_5042070792" description="DUF6534 domain-containing protein" evidence="2">
    <location>
        <begin position="24"/>
        <end position="166"/>
    </location>
</feature>
<name>A0AAD7B926_9AGAR</name>
<proteinExistence type="predicted"/>
<keyword evidence="5" id="KW-1185">Reference proteome</keyword>
<evidence type="ECO:0000256" key="1">
    <source>
        <dbReference type="SAM" id="Phobius"/>
    </source>
</evidence>
<dbReference type="AlphaFoldDB" id="A0AAD7B926"/>
<accession>A0AAD7B926</accession>
<evidence type="ECO:0000259" key="3">
    <source>
        <dbReference type="Pfam" id="PF20152"/>
    </source>
</evidence>
<organism evidence="4 5">
    <name type="scientific">Roridomyces roridus</name>
    <dbReference type="NCBI Taxonomy" id="1738132"/>
    <lineage>
        <taxon>Eukaryota</taxon>
        <taxon>Fungi</taxon>
        <taxon>Dikarya</taxon>
        <taxon>Basidiomycota</taxon>
        <taxon>Agaricomycotina</taxon>
        <taxon>Agaricomycetes</taxon>
        <taxon>Agaricomycetidae</taxon>
        <taxon>Agaricales</taxon>
        <taxon>Marasmiineae</taxon>
        <taxon>Mycenaceae</taxon>
        <taxon>Roridomyces</taxon>
    </lineage>
</organism>
<sequence>MCTVTSLSFKITLLLQYLGPSLLSPHPQTGIAMRQQWPIKAGAHRGFKKTDHMVRKLMVYTINTGVVTTLCNAVTLFLGVRYPGTYLNSATVFLLSKCYMNSMLAFLNARESFRSHTGVPHSFNLSHINRTGTTAPGDIEVQVQNTTVYDRDHDITLKGSNSFQKE</sequence>
<comment type="caution">
    <text evidence="4">The sequence shown here is derived from an EMBL/GenBank/DDBJ whole genome shotgun (WGS) entry which is preliminary data.</text>
</comment>
<evidence type="ECO:0000313" key="5">
    <source>
        <dbReference type="Proteomes" id="UP001221142"/>
    </source>
</evidence>
<feature type="transmembrane region" description="Helical" evidence="1">
    <location>
        <begin position="86"/>
        <end position="107"/>
    </location>
</feature>
<keyword evidence="1" id="KW-0812">Transmembrane</keyword>
<reference evidence="4" key="1">
    <citation type="submission" date="2023-03" db="EMBL/GenBank/DDBJ databases">
        <title>Massive genome expansion in bonnet fungi (Mycena s.s.) driven by repeated elements and novel gene families across ecological guilds.</title>
        <authorList>
            <consortium name="Lawrence Berkeley National Laboratory"/>
            <person name="Harder C.B."/>
            <person name="Miyauchi S."/>
            <person name="Viragh M."/>
            <person name="Kuo A."/>
            <person name="Thoen E."/>
            <person name="Andreopoulos B."/>
            <person name="Lu D."/>
            <person name="Skrede I."/>
            <person name="Drula E."/>
            <person name="Henrissat B."/>
            <person name="Morin E."/>
            <person name="Kohler A."/>
            <person name="Barry K."/>
            <person name="LaButti K."/>
            <person name="Morin E."/>
            <person name="Salamov A."/>
            <person name="Lipzen A."/>
            <person name="Mereny Z."/>
            <person name="Hegedus B."/>
            <person name="Baldrian P."/>
            <person name="Stursova M."/>
            <person name="Weitz H."/>
            <person name="Taylor A."/>
            <person name="Grigoriev I.V."/>
            <person name="Nagy L.G."/>
            <person name="Martin F."/>
            <person name="Kauserud H."/>
        </authorList>
    </citation>
    <scope>NUCLEOTIDE SEQUENCE</scope>
    <source>
        <strain evidence="4">9284</strain>
    </source>
</reference>
<protein>
    <recommendedName>
        <fullName evidence="3">DUF6534 domain-containing protein</fullName>
    </recommendedName>
</protein>
<feature type="signal peptide" evidence="2">
    <location>
        <begin position="1"/>
        <end position="23"/>
    </location>
</feature>
<feature type="domain" description="DUF6534" evidence="3">
    <location>
        <begin position="49"/>
        <end position="112"/>
    </location>
</feature>
<evidence type="ECO:0000313" key="4">
    <source>
        <dbReference type="EMBL" id="KAJ7614405.1"/>
    </source>
</evidence>
<dbReference type="InterPro" id="IPR045339">
    <property type="entry name" value="DUF6534"/>
</dbReference>
<evidence type="ECO:0000256" key="2">
    <source>
        <dbReference type="SAM" id="SignalP"/>
    </source>
</evidence>
<feature type="transmembrane region" description="Helical" evidence="1">
    <location>
        <begin position="57"/>
        <end position="80"/>
    </location>
</feature>
<dbReference type="Proteomes" id="UP001221142">
    <property type="component" value="Unassembled WGS sequence"/>
</dbReference>
<dbReference type="Pfam" id="PF20152">
    <property type="entry name" value="DUF6534"/>
    <property type="match status" value="1"/>
</dbReference>
<dbReference type="EMBL" id="JARKIF010000026">
    <property type="protein sequence ID" value="KAJ7614405.1"/>
    <property type="molecule type" value="Genomic_DNA"/>
</dbReference>
<keyword evidence="1" id="KW-0472">Membrane</keyword>
<gene>
    <name evidence="4" type="ORF">FB45DRAFT_254023</name>
</gene>
<keyword evidence="1" id="KW-1133">Transmembrane helix</keyword>